<dbReference type="PANTHER" id="PTHR24348:SF68">
    <property type="entry name" value="SERINE_THREONINE-PROTEIN KINASE ATG1C"/>
    <property type="match status" value="1"/>
</dbReference>
<evidence type="ECO:0000313" key="4">
    <source>
        <dbReference type="EMBL" id="KAF4683088.1"/>
    </source>
</evidence>
<evidence type="ECO:0000259" key="3">
    <source>
        <dbReference type="PROSITE" id="PS50011"/>
    </source>
</evidence>
<name>A0A7J6NGX9_PEROL</name>
<dbReference type="Proteomes" id="UP000553632">
    <property type="component" value="Unassembled WGS sequence"/>
</dbReference>
<dbReference type="GO" id="GO:0005524">
    <property type="term" value="F:ATP binding"/>
    <property type="evidence" value="ECO:0007669"/>
    <property type="project" value="UniProtKB-UniRule"/>
</dbReference>
<dbReference type="SUPFAM" id="SSF56112">
    <property type="entry name" value="Protein kinase-like (PK-like)"/>
    <property type="match status" value="1"/>
</dbReference>
<organism evidence="4 5">
    <name type="scientific">Perkinsus olseni</name>
    <name type="common">Perkinsus atlanticus</name>
    <dbReference type="NCBI Taxonomy" id="32597"/>
    <lineage>
        <taxon>Eukaryota</taxon>
        <taxon>Sar</taxon>
        <taxon>Alveolata</taxon>
        <taxon>Perkinsozoa</taxon>
        <taxon>Perkinsea</taxon>
        <taxon>Perkinsida</taxon>
        <taxon>Perkinsidae</taxon>
        <taxon>Perkinsus</taxon>
    </lineage>
</organism>
<dbReference type="PANTHER" id="PTHR24348">
    <property type="entry name" value="SERINE/THREONINE-PROTEIN KINASE UNC-51-RELATED"/>
    <property type="match status" value="1"/>
</dbReference>
<evidence type="ECO:0000256" key="1">
    <source>
        <dbReference type="PROSITE-ProRule" id="PRU10141"/>
    </source>
</evidence>
<feature type="non-terminal residue" evidence="4">
    <location>
        <position position="1"/>
    </location>
</feature>
<dbReference type="AlphaFoldDB" id="A0A7J6NGX9"/>
<sequence>AACPALIRKINPRRTSSCTTADSASEEIDGAKKREYSEETVGVRRLDFTEVAPTWAVMSLLRYIYGQTVDVESGRLSVLYTLAKDMQCQGLENDCLEKMGNSRKNSVDCQEDGKLGARKDTPEVGERQRSPKSDSGDIGLVVAESSVDAVASTSSSDRSEGVSKVEACSGNDAVKTEPTDSESSQFRGAVTEESGLKKSVNSSSTGSFLDMIRNSGSLPRLDRGRMINTPGAFDKKYELVSPEEGGILGEGMNGAVRLAKDRFTGEQVAVKTLSLVNLSPMKRDMLYDEINIYLPLSHPNIVRLNEVYEEPGDRIILVMEACLGDTFFIQVNYMKGWPS</sequence>
<evidence type="ECO:0000313" key="5">
    <source>
        <dbReference type="Proteomes" id="UP000553632"/>
    </source>
</evidence>
<dbReference type="EMBL" id="JABANO010040691">
    <property type="protein sequence ID" value="KAF4683088.1"/>
    <property type="molecule type" value="Genomic_DNA"/>
</dbReference>
<keyword evidence="1" id="KW-0547">Nucleotide-binding</keyword>
<dbReference type="GO" id="GO:0005737">
    <property type="term" value="C:cytoplasm"/>
    <property type="evidence" value="ECO:0007669"/>
    <property type="project" value="TreeGrafter"/>
</dbReference>
<dbReference type="InterPro" id="IPR045269">
    <property type="entry name" value="Atg1-like"/>
</dbReference>
<feature type="region of interest" description="Disordered" evidence="2">
    <location>
        <begin position="151"/>
        <end position="204"/>
    </location>
</feature>
<dbReference type="Gene3D" id="3.30.200.20">
    <property type="entry name" value="Phosphorylase Kinase, domain 1"/>
    <property type="match status" value="1"/>
</dbReference>
<accession>A0A7J6NGX9</accession>
<proteinExistence type="predicted"/>
<dbReference type="PROSITE" id="PS50011">
    <property type="entry name" value="PROTEIN_KINASE_DOM"/>
    <property type="match status" value="1"/>
</dbReference>
<reference evidence="4 5" key="1">
    <citation type="submission" date="2020-04" db="EMBL/GenBank/DDBJ databases">
        <title>Perkinsus olseni comparative genomics.</title>
        <authorList>
            <person name="Bogema D.R."/>
        </authorList>
    </citation>
    <scope>NUCLEOTIDE SEQUENCE [LARGE SCALE GENOMIC DNA]</scope>
    <source>
        <strain evidence="4 5">ATCC PRA-207</strain>
    </source>
</reference>
<dbReference type="InterPro" id="IPR000719">
    <property type="entry name" value="Prot_kinase_dom"/>
</dbReference>
<feature type="region of interest" description="Disordered" evidence="2">
    <location>
        <begin position="99"/>
        <end position="139"/>
    </location>
</feature>
<dbReference type="InterPro" id="IPR017441">
    <property type="entry name" value="Protein_kinase_ATP_BS"/>
</dbReference>
<feature type="binding site" evidence="1">
    <location>
        <position position="271"/>
    </location>
    <ligand>
        <name>ATP</name>
        <dbReference type="ChEBI" id="CHEBI:30616"/>
    </ligand>
</feature>
<gene>
    <name evidence="4" type="ORF">FOZ63_002961</name>
</gene>
<dbReference type="GO" id="GO:0010506">
    <property type="term" value="P:regulation of autophagy"/>
    <property type="evidence" value="ECO:0007669"/>
    <property type="project" value="InterPro"/>
</dbReference>
<protein>
    <recommendedName>
        <fullName evidence="3">Protein kinase domain-containing protein</fullName>
    </recommendedName>
</protein>
<keyword evidence="1" id="KW-0067">ATP-binding</keyword>
<feature type="compositionally biased region" description="Basic and acidic residues" evidence="2">
    <location>
        <begin position="111"/>
        <end position="135"/>
    </location>
</feature>
<evidence type="ECO:0000256" key="2">
    <source>
        <dbReference type="SAM" id="MobiDB-lite"/>
    </source>
</evidence>
<dbReference type="GO" id="GO:0004674">
    <property type="term" value="F:protein serine/threonine kinase activity"/>
    <property type="evidence" value="ECO:0007669"/>
    <property type="project" value="InterPro"/>
</dbReference>
<dbReference type="Pfam" id="PF00069">
    <property type="entry name" value="Pkinase"/>
    <property type="match status" value="1"/>
</dbReference>
<feature type="domain" description="Protein kinase" evidence="3">
    <location>
        <begin position="242"/>
        <end position="339"/>
    </location>
</feature>
<comment type="caution">
    <text evidence="4">The sequence shown here is derived from an EMBL/GenBank/DDBJ whole genome shotgun (WGS) entry which is preliminary data.</text>
</comment>
<keyword evidence="5" id="KW-1185">Reference proteome</keyword>
<dbReference type="PROSITE" id="PS00107">
    <property type="entry name" value="PROTEIN_KINASE_ATP"/>
    <property type="match status" value="1"/>
</dbReference>
<dbReference type="InterPro" id="IPR011009">
    <property type="entry name" value="Kinase-like_dom_sf"/>
</dbReference>